<evidence type="ECO:0000256" key="8">
    <source>
        <dbReference type="SAM" id="Phobius"/>
    </source>
</evidence>
<dbReference type="EMBL" id="CAWYQH010000098">
    <property type="protein sequence ID" value="CAK8684846.1"/>
    <property type="molecule type" value="Genomic_DNA"/>
</dbReference>
<feature type="transmembrane region" description="Helical" evidence="8">
    <location>
        <begin position="12"/>
        <end position="27"/>
    </location>
</feature>
<dbReference type="PRINTS" id="PR00385">
    <property type="entry name" value="P450"/>
</dbReference>
<dbReference type="InterPro" id="IPR002401">
    <property type="entry name" value="Cyt_P450_E_grp-I"/>
</dbReference>
<feature type="transmembrane region" description="Helical" evidence="8">
    <location>
        <begin position="219"/>
        <end position="238"/>
    </location>
</feature>
<dbReference type="InterPro" id="IPR050705">
    <property type="entry name" value="Cytochrome_P450_3A"/>
</dbReference>
<keyword evidence="10" id="KW-1185">Reference proteome</keyword>
<evidence type="ECO:0000313" key="9">
    <source>
        <dbReference type="EMBL" id="CAK8684846.1"/>
    </source>
</evidence>
<protein>
    <recommendedName>
        <fullName evidence="11">Cytochrome P450</fullName>
    </recommendedName>
</protein>
<dbReference type="PANTHER" id="PTHR24302:SF15">
    <property type="entry name" value="FATTY-ACID PEROXYGENASE"/>
    <property type="match status" value="1"/>
</dbReference>
<keyword evidence="4 7" id="KW-0560">Oxidoreductase</keyword>
<evidence type="ECO:0000256" key="1">
    <source>
        <dbReference type="ARBA" id="ARBA00010617"/>
    </source>
</evidence>
<evidence type="ECO:0000256" key="3">
    <source>
        <dbReference type="ARBA" id="ARBA00022723"/>
    </source>
</evidence>
<name>A0ABP0FZ20_CLALP</name>
<comment type="function">
    <text evidence="6">Cytochromes P450 are a group of heme-thiolate monooxygenases. They oxidize a variety of structurally unrelated compounds, including steroids, fatty acids, and xenobiotics.</text>
</comment>
<proteinExistence type="inferred from homology"/>
<dbReference type="CDD" id="cd11055">
    <property type="entry name" value="CYP3A-like"/>
    <property type="match status" value="1"/>
</dbReference>
<keyword evidence="8" id="KW-0812">Transmembrane</keyword>
<keyword evidence="5 7" id="KW-0408">Iron</keyword>
<organism evidence="9 10">
    <name type="scientific">Clavelina lepadiformis</name>
    <name type="common">Light-bulb sea squirt</name>
    <name type="synonym">Ascidia lepadiformis</name>
    <dbReference type="NCBI Taxonomy" id="159417"/>
    <lineage>
        <taxon>Eukaryota</taxon>
        <taxon>Metazoa</taxon>
        <taxon>Chordata</taxon>
        <taxon>Tunicata</taxon>
        <taxon>Ascidiacea</taxon>
        <taxon>Aplousobranchia</taxon>
        <taxon>Clavelinidae</taxon>
        <taxon>Clavelina</taxon>
    </lineage>
</organism>
<keyword evidence="3 7" id="KW-0479">Metal-binding</keyword>
<dbReference type="PRINTS" id="PR00463">
    <property type="entry name" value="EP450I"/>
</dbReference>
<evidence type="ECO:0008006" key="11">
    <source>
        <dbReference type="Google" id="ProtNLM"/>
    </source>
</evidence>
<evidence type="ECO:0000256" key="2">
    <source>
        <dbReference type="ARBA" id="ARBA00022617"/>
    </source>
</evidence>
<dbReference type="PROSITE" id="PS00086">
    <property type="entry name" value="CYTOCHROME_P450"/>
    <property type="match status" value="1"/>
</dbReference>
<dbReference type="InterPro" id="IPR017972">
    <property type="entry name" value="Cyt_P450_CS"/>
</dbReference>
<evidence type="ECO:0000313" key="10">
    <source>
        <dbReference type="Proteomes" id="UP001642483"/>
    </source>
</evidence>
<evidence type="ECO:0000256" key="7">
    <source>
        <dbReference type="RuleBase" id="RU000461"/>
    </source>
</evidence>
<dbReference type="InterPro" id="IPR036396">
    <property type="entry name" value="Cyt_P450_sf"/>
</dbReference>
<accession>A0ABP0FZ20</accession>
<sequence length="510" mass="58283">MLTPLDVLSVETWILMISAIVLFRFYIHKKWQFFKSRSIPYEPPTLLGLGSLVSFIKNPDGIFTRDLEFKKKYGPIFGIYSWLSPVLIIGDSEVLKQIFIKEFSTFPDRQNQFLKVNGKEMNTSLLSTTGDQWKRIRSTLTPTFSSSKLKAMMGIIEQCSDKTMESLKMISDTKGGRFDAKETFGRLSLDVICSAAFSANVHSQEGQETPKIIQMAKKAFSISFASPVMLLLFIFPWLETVLSKFDWSVFPRDMLTYFSGLTETLIEKRKSSELKQRVDLMQLMLNVKVSEEDVKNGATKGMTLNEIIGNSMIMILAGYETTGNAMLFLAYNLATHKDVQEKVQQEIEETIKEYGGLTYNGINNMKYLTMCINESLRLYTPVARNARIADKDITINGLNIPKGTLIHVPVYGMCHDDEYWDEPFEFKPERMEDMNKIDPMLYMPFGAGPRNCIGMRFALMEIKMGFCKLLQKFDLDVCEDTPSAPLKMLFRNSVQAKDDIFLKVVPRCNK</sequence>
<evidence type="ECO:0000256" key="6">
    <source>
        <dbReference type="ARBA" id="ARBA00043906"/>
    </source>
</evidence>
<dbReference type="PANTHER" id="PTHR24302">
    <property type="entry name" value="CYTOCHROME P450 FAMILY 3"/>
    <property type="match status" value="1"/>
</dbReference>
<gene>
    <name evidence="9" type="ORF">CVLEPA_LOCUS15956</name>
</gene>
<dbReference type="InterPro" id="IPR001128">
    <property type="entry name" value="Cyt_P450"/>
</dbReference>
<keyword evidence="8" id="KW-1133">Transmembrane helix</keyword>
<dbReference type="Pfam" id="PF00067">
    <property type="entry name" value="p450"/>
    <property type="match status" value="1"/>
</dbReference>
<dbReference type="Proteomes" id="UP001642483">
    <property type="component" value="Unassembled WGS sequence"/>
</dbReference>
<keyword evidence="8" id="KW-0472">Membrane</keyword>
<keyword evidence="2 7" id="KW-0349">Heme</keyword>
<evidence type="ECO:0000256" key="5">
    <source>
        <dbReference type="ARBA" id="ARBA00023004"/>
    </source>
</evidence>
<dbReference type="SUPFAM" id="SSF48264">
    <property type="entry name" value="Cytochrome P450"/>
    <property type="match status" value="1"/>
</dbReference>
<keyword evidence="7" id="KW-0503">Monooxygenase</keyword>
<comment type="similarity">
    <text evidence="1 7">Belongs to the cytochrome P450 family.</text>
</comment>
<comment type="caution">
    <text evidence="9">The sequence shown here is derived from an EMBL/GenBank/DDBJ whole genome shotgun (WGS) entry which is preliminary data.</text>
</comment>
<evidence type="ECO:0000256" key="4">
    <source>
        <dbReference type="ARBA" id="ARBA00023002"/>
    </source>
</evidence>
<dbReference type="Gene3D" id="1.10.630.10">
    <property type="entry name" value="Cytochrome P450"/>
    <property type="match status" value="1"/>
</dbReference>
<reference evidence="9 10" key="1">
    <citation type="submission" date="2024-02" db="EMBL/GenBank/DDBJ databases">
        <authorList>
            <person name="Daric V."/>
            <person name="Darras S."/>
        </authorList>
    </citation>
    <scope>NUCLEOTIDE SEQUENCE [LARGE SCALE GENOMIC DNA]</scope>
</reference>